<dbReference type="InterPro" id="IPR029068">
    <property type="entry name" value="Glyas_Bleomycin-R_OHBP_Dase"/>
</dbReference>
<dbReference type="InterPro" id="IPR051332">
    <property type="entry name" value="Fosfomycin_Res_Enzymes"/>
</dbReference>
<name>A0A382XDI7_9ZZZZ</name>
<proteinExistence type="predicted"/>
<dbReference type="Gene3D" id="3.10.180.10">
    <property type="entry name" value="2,3-Dihydroxybiphenyl 1,2-Dioxygenase, domain 1"/>
    <property type="match status" value="1"/>
</dbReference>
<organism evidence="2">
    <name type="scientific">marine metagenome</name>
    <dbReference type="NCBI Taxonomy" id="408172"/>
    <lineage>
        <taxon>unclassified sequences</taxon>
        <taxon>metagenomes</taxon>
        <taxon>ecological metagenomes</taxon>
    </lineage>
</organism>
<dbReference type="InterPro" id="IPR004360">
    <property type="entry name" value="Glyas_Fos-R_dOase_dom"/>
</dbReference>
<protein>
    <recommendedName>
        <fullName evidence="1">VOC domain-containing protein</fullName>
    </recommendedName>
</protein>
<dbReference type="EMBL" id="UINC01166869">
    <property type="protein sequence ID" value="SVD69053.1"/>
    <property type="molecule type" value="Genomic_DNA"/>
</dbReference>
<gene>
    <name evidence="2" type="ORF">METZ01_LOCUS421907</name>
</gene>
<dbReference type="SUPFAM" id="SSF54593">
    <property type="entry name" value="Glyoxalase/Bleomycin resistance protein/Dihydroxybiphenyl dioxygenase"/>
    <property type="match status" value="1"/>
</dbReference>
<dbReference type="PROSITE" id="PS51819">
    <property type="entry name" value="VOC"/>
    <property type="match status" value="1"/>
</dbReference>
<accession>A0A382XDI7</accession>
<sequence>MGIVGIEEIFLAVKNMEKSIEFYNGILGIPIDKQDSERTYLQTERGHIVLQIINHTGRHNGGGPLHFAFTVTEESFDEISSKFKGGMYFTRGPYGEKDKGRALFIIDPDGNETEINTRYLYGIPKRN</sequence>
<dbReference type="PANTHER" id="PTHR36113:SF1">
    <property type="entry name" value="GLYOXALASE_BLEOMYCIN RESISTANCE PROTEIN_DIOXYGENASE"/>
    <property type="match status" value="1"/>
</dbReference>
<dbReference type="InterPro" id="IPR037523">
    <property type="entry name" value="VOC_core"/>
</dbReference>
<dbReference type="CDD" id="cd06587">
    <property type="entry name" value="VOC"/>
    <property type="match status" value="1"/>
</dbReference>
<dbReference type="Pfam" id="PF00903">
    <property type="entry name" value="Glyoxalase"/>
    <property type="match status" value="1"/>
</dbReference>
<evidence type="ECO:0000313" key="2">
    <source>
        <dbReference type="EMBL" id="SVD69053.1"/>
    </source>
</evidence>
<feature type="domain" description="VOC" evidence="1">
    <location>
        <begin position="5"/>
        <end position="118"/>
    </location>
</feature>
<reference evidence="2" key="1">
    <citation type="submission" date="2018-05" db="EMBL/GenBank/DDBJ databases">
        <authorList>
            <person name="Lanie J.A."/>
            <person name="Ng W.-L."/>
            <person name="Kazmierczak K.M."/>
            <person name="Andrzejewski T.M."/>
            <person name="Davidsen T.M."/>
            <person name="Wayne K.J."/>
            <person name="Tettelin H."/>
            <person name="Glass J.I."/>
            <person name="Rusch D."/>
            <person name="Podicherti R."/>
            <person name="Tsui H.-C.T."/>
            <person name="Winkler M.E."/>
        </authorList>
    </citation>
    <scope>NUCLEOTIDE SEQUENCE</scope>
</reference>
<evidence type="ECO:0000259" key="1">
    <source>
        <dbReference type="PROSITE" id="PS51819"/>
    </source>
</evidence>
<dbReference type="PANTHER" id="PTHR36113">
    <property type="entry name" value="LYASE, PUTATIVE-RELATED-RELATED"/>
    <property type="match status" value="1"/>
</dbReference>
<dbReference type="AlphaFoldDB" id="A0A382XDI7"/>